<dbReference type="Proteomes" id="UP000234323">
    <property type="component" value="Unassembled WGS sequence"/>
</dbReference>
<dbReference type="VEuPathDB" id="FungiDB:RhiirA1_468790"/>
<sequence>MNGRKLGEIFNTMFMRKDLDPFKSENWVSVRELVLDSEPSEEKYINPSLAKYPTMLKRAGARDLLAAIEAKKYLTKYGAFLVLYGISQNLDTSNSVIFEWIP</sequence>
<evidence type="ECO:0000313" key="2">
    <source>
        <dbReference type="Proteomes" id="UP000234323"/>
    </source>
</evidence>
<name>A0A2I1H4B7_9GLOM</name>
<proteinExistence type="predicted"/>
<protein>
    <submittedName>
        <fullName evidence="1">Uncharacterized protein</fullName>
    </submittedName>
</protein>
<accession>A0A2I1H4B7</accession>
<comment type="caution">
    <text evidence="1">The sequence shown here is derived from an EMBL/GenBank/DDBJ whole genome shotgun (WGS) entry which is preliminary data.</text>
</comment>
<keyword evidence="2" id="KW-1185">Reference proteome</keyword>
<dbReference type="EMBL" id="LLXI01001445">
    <property type="protein sequence ID" value="PKY53718.1"/>
    <property type="molecule type" value="Genomic_DNA"/>
</dbReference>
<gene>
    <name evidence="1" type="ORF">RhiirA4_472081</name>
</gene>
<organism evidence="1 2">
    <name type="scientific">Rhizophagus irregularis</name>
    <dbReference type="NCBI Taxonomy" id="588596"/>
    <lineage>
        <taxon>Eukaryota</taxon>
        <taxon>Fungi</taxon>
        <taxon>Fungi incertae sedis</taxon>
        <taxon>Mucoromycota</taxon>
        <taxon>Glomeromycotina</taxon>
        <taxon>Glomeromycetes</taxon>
        <taxon>Glomerales</taxon>
        <taxon>Glomeraceae</taxon>
        <taxon>Rhizophagus</taxon>
    </lineage>
</organism>
<reference evidence="1 2" key="1">
    <citation type="submission" date="2015-10" db="EMBL/GenBank/DDBJ databases">
        <title>Genome analyses suggest a sexual origin of heterokaryosis in a supposedly ancient asexual fungus.</title>
        <authorList>
            <person name="Ropars J."/>
            <person name="Sedzielewska K."/>
            <person name="Noel J."/>
            <person name="Charron P."/>
            <person name="Farinelli L."/>
            <person name="Marton T."/>
            <person name="Kruger M."/>
            <person name="Pelin A."/>
            <person name="Brachmann A."/>
            <person name="Corradi N."/>
        </authorList>
    </citation>
    <scope>NUCLEOTIDE SEQUENCE [LARGE SCALE GENOMIC DNA]</scope>
    <source>
        <strain evidence="1 2">A4</strain>
    </source>
</reference>
<dbReference type="AlphaFoldDB" id="A0A2I1H4B7"/>
<evidence type="ECO:0000313" key="1">
    <source>
        <dbReference type="EMBL" id="PKY53718.1"/>
    </source>
</evidence>